<comment type="caution">
    <text evidence="2">The sequence shown here is derived from an EMBL/GenBank/DDBJ whole genome shotgun (WGS) entry which is preliminary data.</text>
</comment>
<evidence type="ECO:0000313" key="3">
    <source>
        <dbReference type="Proteomes" id="UP000176923"/>
    </source>
</evidence>
<proteinExistence type="predicted"/>
<feature type="compositionally biased region" description="Polar residues" evidence="1">
    <location>
        <begin position="11"/>
        <end position="24"/>
    </location>
</feature>
<feature type="region of interest" description="Disordered" evidence="1">
    <location>
        <begin position="1"/>
        <end position="32"/>
    </location>
</feature>
<evidence type="ECO:0000313" key="2">
    <source>
        <dbReference type="EMBL" id="OGG15491.1"/>
    </source>
</evidence>
<organism evidence="2 3">
    <name type="scientific">Candidatus Gottesmanbacteria bacterium RIFCSPHIGHO2_02_FULL_39_11</name>
    <dbReference type="NCBI Taxonomy" id="1798382"/>
    <lineage>
        <taxon>Bacteria</taxon>
        <taxon>Candidatus Gottesmaniibacteriota</taxon>
    </lineage>
</organism>
<name>A0A1F5ZSU4_9BACT</name>
<reference evidence="2 3" key="1">
    <citation type="journal article" date="2016" name="Nat. Commun.">
        <title>Thousands of microbial genomes shed light on interconnected biogeochemical processes in an aquifer system.</title>
        <authorList>
            <person name="Anantharaman K."/>
            <person name="Brown C.T."/>
            <person name="Hug L.A."/>
            <person name="Sharon I."/>
            <person name="Castelle C.J."/>
            <person name="Probst A.J."/>
            <person name="Thomas B.C."/>
            <person name="Singh A."/>
            <person name="Wilkins M.J."/>
            <person name="Karaoz U."/>
            <person name="Brodie E.L."/>
            <person name="Williams K.H."/>
            <person name="Hubbard S.S."/>
            <person name="Banfield J.F."/>
        </authorList>
    </citation>
    <scope>NUCLEOTIDE SEQUENCE [LARGE SCALE GENOMIC DNA]</scope>
</reference>
<dbReference type="AlphaFoldDB" id="A0A1F5ZSU4"/>
<dbReference type="Proteomes" id="UP000176923">
    <property type="component" value="Unassembled WGS sequence"/>
</dbReference>
<gene>
    <name evidence="2" type="ORF">A3D77_06615</name>
</gene>
<sequence length="503" mass="56638">MFNEQAKAIPENSSNPSDVSSQNIDAPLPNLTETKDYRGATIEKVTYDARKLIEHYWGEGSFDSLRRRKPDLEIEPTISLTVVAFPPDAVPDFYLGNTFQHIAEKYKLGMDILGIGSGTVSGAKIAEVKAALAKEGYLFPKRREEYDEYVEKMKPGKKEAIWQFQVGGWPWNDGSVLYKKGIYAITQDHLFTDIYEDSPFSGRYSPFSGLAVYKDGTKEFVTVLLNTTSYETFRSSLEEMENIDIFIGTPISLVEKGKALSLRNIIHEKSNSDPRHLFDLPYWGNPSYYGKALSGSIFFEEIQEMLRQGEGHAIWEYMQNGKEMEIELYPDSLKLLEAALSDKEGIKELERVGLNIENLKTLNFDLKDLENSTGGENGRKRKNKTGQKVSFAPQPALYNHLAWGITKDNCLAIAMTSGLIEGVKSGKLGVPADILAHLLAKRGFKSATFGSQGRDVPQVFCNREMVSDLWDATVERYHEKIEEKEATTPSIFARYQIQKPLQG</sequence>
<protein>
    <submittedName>
        <fullName evidence="2">Uncharacterized protein</fullName>
    </submittedName>
</protein>
<dbReference type="EMBL" id="MFJL01000024">
    <property type="protein sequence ID" value="OGG15491.1"/>
    <property type="molecule type" value="Genomic_DNA"/>
</dbReference>
<evidence type="ECO:0000256" key="1">
    <source>
        <dbReference type="SAM" id="MobiDB-lite"/>
    </source>
</evidence>
<accession>A0A1F5ZSU4</accession>